<feature type="domain" description="YdbS-like PH" evidence="2">
    <location>
        <begin position="255"/>
        <end position="306"/>
    </location>
</feature>
<dbReference type="KEGG" id="bwh:A9C19_18690"/>
<keyword evidence="1" id="KW-0812">Transmembrane</keyword>
<dbReference type="PANTHER" id="PTHR34473">
    <property type="entry name" value="UPF0699 TRANSMEMBRANE PROTEIN YDBS"/>
    <property type="match status" value="1"/>
</dbReference>
<feature type="transmembrane region" description="Helical" evidence="1">
    <location>
        <begin position="40"/>
        <end position="64"/>
    </location>
</feature>
<sequence>MMSNPKRIHPVGVILSFISMVKSYIIPAILFFYVGDNESIKLYLIIGVATIVVLLVITSVLSWYKFTYWVEEGEFRIEHGVFVRKKRYIPIERIQTINVSAGIIQQLFRLVKVQIETAGGGVEAEALLTAISKTEAERIQQTLTNYKQQHTVDLHNEEIQVEEKQVPTYKMSKKELLVAASTSSGIGVIISAIVAFLSQIDEFIPYDFIFDQFDFLTSASFTLYAILVCIGLFLAWIVSIIGVLLKYAYFTVRNVEDELNISRGIFEKRQTSIPISRIQAIRIVQNPIRQWLGYSTVYIESAGGSIGDENGSSTILFPVMLKKDVTKILAEFIPGYPVMEETTKLPARSRKRYIIRKCLITLIIITPVSFFLFPLGLLSLLLLIGGFYWGHASFKDAGLRIRGNQLQITYRFLSKTTVLLRKNRIQSMNQHTSLFQRKQDLTTLKVAIKSGIMGKSFFVKDLERTDAEEVVRWYSYSKTKG</sequence>
<feature type="domain" description="YdbS-like PH" evidence="2">
    <location>
        <begin position="397"/>
        <end position="474"/>
    </location>
</feature>
<organism evidence="3 4">
    <name type="scientific">Bacillus weihaiensis</name>
    <dbReference type="NCBI Taxonomy" id="1547283"/>
    <lineage>
        <taxon>Bacteria</taxon>
        <taxon>Bacillati</taxon>
        <taxon>Bacillota</taxon>
        <taxon>Bacilli</taxon>
        <taxon>Bacillales</taxon>
        <taxon>Bacillaceae</taxon>
        <taxon>Bacillus</taxon>
    </lineage>
</organism>
<dbReference type="PANTHER" id="PTHR34473:SF2">
    <property type="entry name" value="UPF0699 TRANSMEMBRANE PROTEIN YDBT"/>
    <property type="match status" value="1"/>
</dbReference>
<reference evidence="3 4" key="1">
    <citation type="journal article" date="2016" name="Sci. Rep.">
        <title>Complete genome sequence and transcriptomic analysis of a novel marine strain Bacillus weihaiensis reveals the mechanism of brown algae degradation.</title>
        <authorList>
            <person name="Zhu Y."/>
            <person name="Chen P."/>
            <person name="Bao Y."/>
            <person name="Men Y."/>
            <person name="Zeng Y."/>
            <person name="Yang J."/>
            <person name="Sun J."/>
            <person name="Sun Y."/>
        </authorList>
    </citation>
    <scope>NUCLEOTIDE SEQUENCE [LARGE SCALE GENOMIC DNA]</scope>
    <source>
        <strain evidence="3 4">Alg07</strain>
    </source>
</reference>
<accession>A0A1L3MW66</accession>
<evidence type="ECO:0000313" key="4">
    <source>
        <dbReference type="Proteomes" id="UP000181936"/>
    </source>
</evidence>
<gene>
    <name evidence="3" type="ORF">A9C19_18690</name>
</gene>
<dbReference type="Pfam" id="PF03703">
    <property type="entry name" value="bPH_2"/>
    <property type="match status" value="3"/>
</dbReference>
<feature type="transmembrane region" description="Helical" evidence="1">
    <location>
        <begin position="358"/>
        <end position="389"/>
    </location>
</feature>
<name>A0A1L3MW66_9BACI</name>
<keyword evidence="4" id="KW-1185">Reference proteome</keyword>
<evidence type="ECO:0000259" key="2">
    <source>
        <dbReference type="Pfam" id="PF03703"/>
    </source>
</evidence>
<dbReference type="PIRSF" id="PIRSF026631">
    <property type="entry name" value="UCP026631"/>
    <property type="match status" value="1"/>
</dbReference>
<evidence type="ECO:0000256" key="1">
    <source>
        <dbReference type="SAM" id="Phobius"/>
    </source>
</evidence>
<dbReference type="AlphaFoldDB" id="A0A1L3MW66"/>
<dbReference type="Proteomes" id="UP000181936">
    <property type="component" value="Chromosome"/>
</dbReference>
<dbReference type="STRING" id="1547283.A9C19_18690"/>
<feature type="transmembrane region" description="Helical" evidence="1">
    <location>
        <begin position="12"/>
        <end position="34"/>
    </location>
</feature>
<dbReference type="InterPro" id="IPR014529">
    <property type="entry name" value="UCP026631"/>
</dbReference>
<dbReference type="EMBL" id="CP016020">
    <property type="protein sequence ID" value="APH06575.1"/>
    <property type="molecule type" value="Genomic_DNA"/>
</dbReference>
<feature type="transmembrane region" description="Helical" evidence="1">
    <location>
        <begin position="220"/>
        <end position="245"/>
    </location>
</feature>
<keyword evidence="1" id="KW-1133">Transmembrane helix</keyword>
<feature type="transmembrane region" description="Helical" evidence="1">
    <location>
        <begin position="176"/>
        <end position="200"/>
    </location>
</feature>
<evidence type="ECO:0000313" key="3">
    <source>
        <dbReference type="EMBL" id="APH06575.1"/>
    </source>
</evidence>
<protein>
    <recommendedName>
        <fullName evidence="2">YdbS-like PH domain-containing protein</fullName>
    </recommendedName>
</protein>
<feature type="domain" description="YdbS-like PH" evidence="2">
    <location>
        <begin position="63"/>
        <end position="142"/>
    </location>
</feature>
<proteinExistence type="predicted"/>
<dbReference type="InterPro" id="IPR005182">
    <property type="entry name" value="YdbS-like_PH"/>
</dbReference>
<keyword evidence="1" id="KW-0472">Membrane</keyword>